<feature type="transmembrane region" description="Helical" evidence="8">
    <location>
        <begin position="33"/>
        <end position="55"/>
    </location>
</feature>
<evidence type="ECO:0000259" key="11">
    <source>
        <dbReference type="Pfam" id="PF14703"/>
    </source>
</evidence>
<evidence type="ECO:0000256" key="7">
    <source>
        <dbReference type="SAM" id="MobiDB-lite"/>
    </source>
</evidence>
<evidence type="ECO:0000256" key="1">
    <source>
        <dbReference type="ARBA" id="ARBA00004141"/>
    </source>
</evidence>
<dbReference type="EMBL" id="RSCE01000003">
    <property type="protein sequence ID" value="RSH84749.1"/>
    <property type="molecule type" value="Genomic_DNA"/>
</dbReference>
<evidence type="ECO:0000313" key="13">
    <source>
        <dbReference type="Proteomes" id="UP000279236"/>
    </source>
</evidence>
<keyword evidence="5 8" id="KW-1133">Transmembrane helix</keyword>
<dbReference type="Pfam" id="PF13967">
    <property type="entry name" value="RSN1_TM"/>
    <property type="match status" value="1"/>
</dbReference>
<dbReference type="InterPro" id="IPR032880">
    <property type="entry name" value="CSC1/OSCA1-like_N"/>
</dbReference>
<protein>
    <recommendedName>
        <fullName evidence="14">CSC1/OSCA1-like cytosolic domain-containing protein</fullName>
    </recommendedName>
</protein>
<dbReference type="OrthoDB" id="1689567at2759"/>
<evidence type="ECO:0000256" key="2">
    <source>
        <dbReference type="ARBA" id="ARBA00007779"/>
    </source>
</evidence>
<feature type="domain" description="CSC1/OSCA1-like N-terminal transmembrane" evidence="10">
    <location>
        <begin position="34"/>
        <end position="220"/>
    </location>
</feature>
<keyword evidence="3" id="KW-0813">Transport</keyword>
<evidence type="ECO:0000259" key="9">
    <source>
        <dbReference type="Pfam" id="PF02714"/>
    </source>
</evidence>
<evidence type="ECO:0000259" key="10">
    <source>
        <dbReference type="Pfam" id="PF13967"/>
    </source>
</evidence>
<feature type="region of interest" description="Disordered" evidence="7">
    <location>
        <begin position="316"/>
        <end position="357"/>
    </location>
</feature>
<dbReference type="PANTHER" id="PTHR13018:SF5">
    <property type="entry name" value="RE44586P"/>
    <property type="match status" value="1"/>
</dbReference>
<comment type="similarity">
    <text evidence="2">Belongs to the CSC1 (TC 1.A.17) family.</text>
</comment>
<dbReference type="AlphaFoldDB" id="A0A427Y0W7"/>
<feature type="domain" description="CSC1/OSCA1-like cytosolic" evidence="11">
    <location>
        <begin position="242"/>
        <end position="449"/>
    </location>
</feature>
<evidence type="ECO:0000256" key="5">
    <source>
        <dbReference type="ARBA" id="ARBA00022989"/>
    </source>
</evidence>
<dbReference type="Proteomes" id="UP000279236">
    <property type="component" value="Unassembled WGS sequence"/>
</dbReference>
<organism evidence="12 13">
    <name type="scientific">Apiotrichum porosum</name>
    <dbReference type="NCBI Taxonomy" id="105984"/>
    <lineage>
        <taxon>Eukaryota</taxon>
        <taxon>Fungi</taxon>
        <taxon>Dikarya</taxon>
        <taxon>Basidiomycota</taxon>
        <taxon>Agaricomycotina</taxon>
        <taxon>Tremellomycetes</taxon>
        <taxon>Trichosporonales</taxon>
        <taxon>Trichosporonaceae</taxon>
        <taxon>Apiotrichum</taxon>
    </lineage>
</organism>
<sequence>MNGWAWVLMDDDDDDTPSLPPGSPGTWHGSEQWFSTQLILSLSIGVSAFFIFCFLRTRWEMVYMPRTRLKDFSPAPAHWPDIQKASGASRFFGWIIPTLRTSEFVVLQTVGLDAAVLLSFLRMSFILFSLFAVLAGAILVPIYKLGGGSTESPAPDIPDNSTDFLPSWTPDWTYGNGTWKHGNMTLPPFFDFIADPTTSATLQLVFAYTFTALTLHFLHRNFHRFVTSRQAFGLQLIHSVSARTVLVTDVPSHLRGDRALAEYFEGCGWEVESVSICREVDAVKRALDKRTNALLELEDAWVAWVGNPATATGYDPDVYRNKPRASSPTTETLISGLDRNGDGPAATAEDPESLRARYSTIHSDKPRPTKRIRIGKSVDAIGFWEDKFLEADEEVRVLRKTGRFEPTHVAFVTFEDVKSTQEASQVAHYREHTQVVTTIAPEPRDVIWNRVSMSRREHRIRDTVITGLMGVLLVSWIPPVVAVSSLLSFKEIERVMPWLANLIKQSPRLEAVFQTTVPTLALIMFNSLLPFLLESVPSTR</sequence>
<accession>A0A427Y0W7</accession>
<reference evidence="12 13" key="1">
    <citation type="submission" date="2018-11" db="EMBL/GenBank/DDBJ databases">
        <title>Genome sequence of Apiotrichum porosum DSM 27194.</title>
        <authorList>
            <person name="Aliyu H."/>
            <person name="Gorte O."/>
            <person name="Ochsenreither K."/>
        </authorList>
    </citation>
    <scope>NUCLEOTIDE SEQUENCE [LARGE SCALE GENOMIC DNA]</scope>
    <source>
        <strain evidence="12 13">DSM 27194</strain>
    </source>
</reference>
<dbReference type="RefSeq" id="XP_028478197.1">
    <property type="nucleotide sequence ID" value="XM_028621745.1"/>
</dbReference>
<name>A0A427Y0W7_9TREE</name>
<evidence type="ECO:0008006" key="14">
    <source>
        <dbReference type="Google" id="ProtNLM"/>
    </source>
</evidence>
<evidence type="ECO:0000256" key="8">
    <source>
        <dbReference type="SAM" id="Phobius"/>
    </source>
</evidence>
<dbReference type="STRING" id="105984.A0A427Y0W7"/>
<comment type="subcellular location">
    <subcellularLocation>
        <location evidence="1">Membrane</location>
        <topology evidence="1">Multi-pass membrane protein</topology>
    </subcellularLocation>
</comment>
<comment type="caution">
    <text evidence="12">The sequence shown here is derived from an EMBL/GenBank/DDBJ whole genome shotgun (WGS) entry which is preliminary data.</text>
</comment>
<dbReference type="GO" id="GO:0005227">
    <property type="term" value="F:calcium-activated cation channel activity"/>
    <property type="evidence" value="ECO:0007669"/>
    <property type="project" value="InterPro"/>
</dbReference>
<feature type="compositionally biased region" description="Polar residues" evidence="7">
    <location>
        <begin position="324"/>
        <end position="333"/>
    </location>
</feature>
<evidence type="ECO:0000256" key="6">
    <source>
        <dbReference type="ARBA" id="ARBA00023136"/>
    </source>
</evidence>
<feature type="domain" description="CSC1/OSCA1-like 7TM region" evidence="9">
    <location>
        <begin position="462"/>
        <end position="534"/>
    </location>
</feature>
<evidence type="ECO:0000256" key="3">
    <source>
        <dbReference type="ARBA" id="ARBA00022448"/>
    </source>
</evidence>
<dbReference type="PANTHER" id="PTHR13018">
    <property type="entry name" value="PROBABLE MEMBRANE PROTEIN DUF221-RELATED"/>
    <property type="match status" value="1"/>
</dbReference>
<keyword evidence="13" id="KW-1185">Reference proteome</keyword>
<dbReference type="InterPro" id="IPR045122">
    <property type="entry name" value="Csc1-like"/>
</dbReference>
<dbReference type="Pfam" id="PF02714">
    <property type="entry name" value="RSN1_7TM"/>
    <property type="match status" value="1"/>
</dbReference>
<feature type="transmembrane region" description="Helical" evidence="8">
    <location>
        <begin position="125"/>
        <end position="143"/>
    </location>
</feature>
<dbReference type="InterPro" id="IPR003864">
    <property type="entry name" value="CSC1/OSCA1-like_7TM"/>
</dbReference>
<proteinExistence type="inferred from homology"/>
<gene>
    <name evidence="12" type="ORF">EHS24_006273</name>
</gene>
<keyword evidence="4 8" id="KW-0812">Transmembrane</keyword>
<feature type="transmembrane region" description="Helical" evidence="8">
    <location>
        <begin position="200"/>
        <end position="219"/>
    </location>
</feature>
<evidence type="ECO:0000256" key="4">
    <source>
        <dbReference type="ARBA" id="ARBA00022692"/>
    </source>
</evidence>
<feature type="transmembrane region" description="Helical" evidence="8">
    <location>
        <begin position="463"/>
        <end position="489"/>
    </location>
</feature>
<dbReference type="InterPro" id="IPR027815">
    <property type="entry name" value="CSC1/OSCA1-like_cyt"/>
</dbReference>
<dbReference type="Pfam" id="PF14703">
    <property type="entry name" value="PHM7_cyt"/>
    <property type="match status" value="1"/>
</dbReference>
<evidence type="ECO:0000313" key="12">
    <source>
        <dbReference type="EMBL" id="RSH84749.1"/>
    </source>
</evidence>
<dbReference type="GeneID" id="39590816"/>
<keyword evidence="6 8" id="KW-0472">Membrane</keyword>
<feature type="transmembrane region" description="Helical" evidence="8">
    <location>
        <begin position="511"/>
        <end position="533"/>
    </location>
</feature>
<dbReference type="GO" id="GO:0005886">
    <property type="term" value="C:plasma membrane"/>
    <property type="evidence" value="ECO:0007669"/>
    <property type="project" value="TreeGrafter"/>
</dbReference>